<feature type="compositionally biased region" description="Pro residues" evidence="1">
    <location>
        <begin position="252"/>
        <end position="262"/>
    </location>
</feature>
<dbReference type="Proteomes" id="UP000242519">
    <property type="component" value="Unassembled WGS sequence"/>
</dbReference>
<reference evidence="3 4" key="1">
    <citation type="submission" date="2017-04" db="EMBL/GenBank/DDBJ databases">
        <title>Draft genome sequence of Marssonina coronaria NL1: causal agent of apple blotch.</title>
        <authorList>
            <person name="Cheng Q."/>
        </authorList>
    </citation>
    <scope>NUCLEOTIDE SEQUENCE [LARGE SCALE GENOMIC DNA]</scope>
    <source>
        <strain evidence="3 4">NL1</strain>
    </source>
</reference>
<evidence type="ECO:0000256" key="2">
    <source>
        <dbReference type="SAM" id="Phobius"/>
    </source>
</evidence>
<comment type="caution">
    <text evidence="3">The sequence shown here is derived from an EMBL/GenBank/DDBJ whole genome shotgun (WGS) entry which is preliminary data.</text>
</comment>
<dbReference type="EMBL" id="MZNU01000417">
    <property type="protein sequence ID" value="OWO97924.1"/>
    <property type="molecule type" value="Genomic_DNA"/>
</dbReference>
<dbReference type="AlphaFoldDB" id="A0A218YUN2"/>
<feature type="compositionally biased region" description="Low complexity" evidence="1">
    <location>
        <begin position="198"/>
        <end position="210"/>
    </location>
</feature>
<sequence length="322" mass="35813">MTGQFSEIDPRRCSHYARIFQHLNIQQANGTFWLLFSFVLLMMCVASLQHHKSISITESDKSLPGEVRNSEEHKTRNRRKRMRFLSIASLCLILSVIATVFECFALFNIEFCAGEDLMQLYWGFWSILQVGSNIAIVGVLVQFWIVLGDVETPSWAVALGTPVLVFAAVGFVFRAIWKEFLEKFTGKKEKVRDEESGASDASDASDASEASDGDSERKEGAPPGIDRSMSTAPTIVNDDRLTTTASAGAPQPQEPRPGPPAAVPSSRGLWSRDLQYLLGSVVHGEDRSPPRELHIHHYHHAPAEGRDREQPRTQRFASLSSA</sequence>
<evidence type="ECO:0000313" key="3">
    <source>
        <dbReference type="EMBL" id="OWO97924.1"/>
    </source>
</evidence>
<evidence type="ECO:0000313" key="4">
    <source>
        <dbReference type="Proteomes" id="UP000242519"/>
    </source>
</evidence>
<feature type="transmembrane region" description="Helical" evidence="2">
    <location>
        <begin position="127"/>
        <end position="147"/>
    </location>
</feature>
<accession>A0A218YUN2</accession>
<keyword evidence="2" id="KW-0472">Membrane</keyword>
<feature type="transmembrane region" description="Helical" evidence="2">
    <location>
        <begin position="154"/>
        <end position="177"/>
    </location>
</feature>
<keyword evidence="2" id="KW-0812">Transmembrane</keyword>
<feature type="compositionally biased region" description="Polar residues" evidence="1">
    <location>
        <begin position="313"/>
        <end position="322"/>
    </location>
</feature>
<feature type="transmembrane region" description="Helical" evidence="2">
    <location>
        <begin position="30"/>
        <end position="48"/>
    </location>
</feature>
<organism evidence="3 4">
    <name type="scientific">Diplocarpon coronariae</name>
    <dbReference type="NCBI Taxonomy" id="2795749"/>
    <lineage>
        <taxon>Eukaryota</taxon>
        <taxon>Fungi</taxon>
        <taxon>Dikarya</taxon>
        <taxon>Ascomycota</taxon>
        <taxon>Pezizomycotina</taxon>
        <taxon>Leotiomycetes</taxon>
        <taxon>Helotiales</taxon>
        <taxon>Drepanopezizaceae</taxon>
        <taxon>Diplocarpon</taxon>
    </lineage>
</organism>
<feature type="region of interest" description="Disordered" evidence="1">
    <location>
        <begin position="191"/>
        <end position="267"/>
    </location>
</feature>
<feature type="compositionally biased region" description="Basic and acidic residues" evidence="1">
    <location>
        <begin position="283"/>
        <end position="312"/>
    </location>
</feature>
<gene>
    <name evidence="3" type="ORF">B2J93_4493</name>
</gene>
<proteinExistence type="predicted"/>
<keyword evidence="2" id="KW-1133">Transmembrane helix</keyword>
<dbReference type="InParanoid" id="A0A218YUN2"/>
<protein>
    <submittedName>
        <fullName evidence="3">Uncharacterized protein</fullName>
    </submittedName>
</protein>
<feature type="region of interest" description="Disordered" evidence="1">
    <location>
        <begin position="281"/>
        <end position="322"/>
    </location>
</feature>
<name>A0A218YUN2_9HELO</name>
<dbReference type="OrthoDB" id="3537340at2759"/>
<evidence type="ECO:0000256" key="1">
    <source>
        <dbReference type="SAM" id="MobiDB-lite"/>
    </source>
</evidence>
<keyword evidence="4" id="KW-1185">Reference proteome</keyword>
<feature type="transmembrane region" description="Helical" evidence="2">
    <location>
        <begin position="84"/>
        <end position="107"/>
    </location>
</feature>